<accession>A0A212QNR9</accession>
<dbReference type="InterPro" id="IPR002550">
    <property type="entry name" value="CNNM"/>
</dbReference>
<gene>
    <name evidence="14" type="ORF">SAMN02746019_00026640</name>
</gene>
<dbReference type="PROSITE" id="PS51846">
    <property type="entry name" value="CNNM"/>
    <property type="match status" value="1"/>
</dbReference>
<evidence type="ECO:0000256" key="1">
    <source>
        <dbReference type="ARBA" id="ARBA00004651"/>
    </source>
</evidence>
<dbReference type="SUPFAM" id="SSF56176">
    <property type="entry name" value="FAD-binding/transporter-associated domain-like"/>
    <property type="match status" value="1"/>
</dbReference>
<dbReference type="FunFam" id="3.10.580.10:FF:000002">
    <property type="entry name" value="Magnesium/cobalt efflux protein CorC"/>
    <property type="match status" value="1"/>
</dbReference>
<dbReference type="InterPro" id="IPR051676">
    <property type="entry name" value="UPF0053_domain"/>
</dbReference>
<dbReference type="Pfam" id="PF00571">
    <property type="entry name" value="CBS"/>
    <property type="match status" value="2"/>
</dbReference>
<dbReference type="Pfam" id="PF01595">
    <property type="entry name" value="CNNM"/>
    <property type="match status" value="1"/>
</dbReference>
<feature type="domain" description="CBS" evidence="12">
    <location>
        <begin position="293"/>
        <end position="350"/>
    </location>
</feature>
<dbReference type="PANTHER" id="PTHR43099">
    <property type="entry name" value="UPF0053 PROTEIN YRKA"/>
    <property type="match status" value="1"/>
</dbReference>
<dbReference type="InterPro" id="IPR005170">
    <property type="entry name" value="Transptr-assoc_dom"/>
</dbReference>
<dbReference type="Gene3D" id="3.30.465.10">
    <property type="match status" value="1"/>
</dbReference>
<keyword evidence="15" id="KW-1185">Reference proteome</keyword>
<reference evidence="15" key="1">
    <citation type="submission" date="2017-06" db="EMBL/GenBank/DDBJ databases">
        <authorList>
            <person name="Varghese N."/>
            <person name="Submissions S."/>
        </authorList>
    </citation>
    <scope>NUCLEOTIDE SEQUENCE [LARGE SCALE GENOMIC DNA]</scope>
    <source>
        <strain evidence="15">JAD2</strain>
    </source>
</reference>
<feature type="domain" description="CBS" evidence="12">
    <location>
        <begin position="229"/>
        <end position="288"/>
    </location>
</feature>
<sequence>MDDSSLLLRWLVVFGLIGLNAFFAAVEYAVVSARRSRIAVLADSGNPAARTALRWLEDARHRDEILATVQVGITMVGLALGWFGERTLAATLDRLLRLPPPTPLVRSFLQVLPLLLNLTFILGLQIVLGEQVPKIATLRASERVLLVSLGPMRVIYWLLRPLVWLLHRATDLVLRALRISADGYGMMYTIEELKRIVDESGEAGLLEPEAQEILEAVFDLGQIPARQIMVPRTEIVAVPADASLDQILEAAIRTGYDKFPVYEGDLDHIIGVVHLREALAAWRDGRPVRARDLCREVMVVPDSIRVDDLLRQFREREEHLAILVDEFGGTSGLVTLRDVLEQLVGELHERMESREPDVVAMPDGSYLISGLLPIQEVNERFQLDLRDPYYETIAGFVLGRLGRIARVGDEVEAGGVRLRVEAMDGLRIARLRLIPRRALSASAG</sequence>
<evidence type="ECO:0000313" key="15">
    <source>
        <dbReference type="Proteomes" id="UP000197025"/>
    </source>
</evidence>
<evidence type="ECO:0000256" key="10">
    <source>
        <dbReference type="PROSITE-ProRule" id="PRU01193"/>
    </source>
</evidence>
<evidence type="ECO:0000256" key="7">
    <source>
        <dbReference type="ARBA" id="ARBA00023122"/>
    </source>
</evidence>
<dbReference type="PROSITE" id="PS51371">
    <property type="entry name" value="CBS"/>
    <property type="match status" value="2"/>
</dbReference>
<name>A0A212QNR9_9CHLR</name>
<comment type="similarity">
    <text evidence="2">Belongs to the UPF0053 family.</text>
</comment>
<proteinExistence type="inferred from homology"/>
<dbReference type="Gene3D" id="3.10.580.10">
    <property type="entry name" value="CBS-domain"/>
    <property type="match status" value="1"/>
</dbReference>
<dbReference type="GO" id="GO:0050660">
    <property type="term" value="F:flavin adenine dinucleotide binding"/>
    <property type="evidence" value="ECO:0007669"/>
    <property type="project" value="InterPro"/>
</dbReference>
<dbReference type="Pfam" id="PF03471">
    <property type="entry name" value="CorC_HlyC"/>
    <property type="match status" value="1"/>
</dbReference>
<dbReference type="InterPro" id="IPR000644">
    <property type="entry name" value="CBS_dom"/>
</dbReference>
<protein>
    <submittedName>
        <fullName evidence="14">Hemolysin, contains CBS domains</fullName>
    </submittedName>
</protein>
<keyword evidence="7 9" id="KW-0129">CBS domain</keyword>
<keyword evidence="8 10" id="KW-0472">Membrane</keyword>
<evidence type="ECO:0000313" key="14">
    <source>
        <dbReference type="EMBL" id="SNB61069.1"/>
    </source>
</evidence>
<organism evidence="14 15">
    <name type="scientific">Thermoflexus hugenholtzii JAD2</name>
    <dbReference type="NCBI Taxonomy" id="877466"/>
    <lineage>
        <taxon>Bacteria</taxon>
        <taxon>Bacillati</taxon>
        <taxon>Chloroflexota</taxon>
        <taxon>Thermoflexia</taxon>
        <taxon>Thermoflexales</taxon>
        <taxon>Thermoflexaceae</taxon>
        <taxon>Thermoflexus</taxon>
    </lineage>
</organism>
<dbReference type="InterPro" id="IPR044751">
    <property type="entry name" value="Ion_transp-like_CBS"/>
</dbReference>
<dbReference type="InParanoid" id="A0A212QNR9"/>
<dbReference type="Proteomes" id="UP000197025">
    <property type="component" value="Unassembled WGS sequence"/>
</dbReference>
<feature type="domain" description="CNNM transmembrane" evidence="13">
    <location>
        <begin position="2"/>
        <end position="210"/>
    </location>
</feature>
<evidence type="ECO:0000256" key="4">
    <source>
        <dbReference type="ARBA" id="ARBA00022692"/>
    </source>
</evidence>
<dbReference type="SUPFAM" id="SSF54631">
    <property type="entry name" value="CBS-domain pair"/>
    <property type="match status" value="1"/>
</dbReference>
<keyword evidence="3" id="KW-1003">Cell membrane</keyword>
<dbReference type="GO" id="GO:0005886">
    <property type="term" value="C:plasma membrane"/>
    <property type="evidence" value="ECO:0007669"/>
    <property type="project" value="UniProtKB-SubCell"/>
</dbReference>
<keyword evidence="4 10" id="KW-0812">Transmembrane</keyword>
<comment type="subcellular location">
    <subcellularLocation>
        <location evidence="1">Cell membrane</location>
        <topology evidence="1">Multi-pass membrane protein</topology>
    </subcellularLocation>
</comment>
<feature type="transmembrane region" description="Helical" evidence="11">
    <location>
        <begin position="104"/>
        <end position="128"/>
    </location>
</feature>
<dbReference type="InterPro" id="IPR036318">
    <property type="entry name" value="FAD-bd_PCMH-like_sf"/>
</dbReference>
<dbReference type="SMART" id="SM01091">
    <property type="entry name" value="CorC_HlyC"/>
    <property type="match status" value="1"/>
</dbReference>
<keyword evidence="6 10" id="KW-1133">Transmembrane helix</keyword>
<feature type="transmembrane region" description="Helical" evidence="11">
    <location>
        <begin position="6"/>
        <end position="31"/>
    </location>
</feature>
<dbReference type="InterPro" id="IPR016169">
    <property type="entry name" value="FAD-bd_PCMH_sub2"/>
</dbReference>
<evidence type="ECO:0000256" key="6">
    <source>
        <dbReference type="ARBA" id="ARBA00022989"/>
    </source>
</evidence>
<evidence type="ECO:0000259" key="12">
    <source>
        <dbReference type="PROSITE" id="PS51371"/>
    </source>
</evidence>
<evidence type="ECO:0000256" key="5">
    <source>
        <dbReference type="ARBA" id="ARBA00022737"/>
    </source>
</evidence>
<keyword evidence="5" id="KW-0677">Repeat</keyword>
<evidence type="ECO:0000256" key="9">
    <source>
        <dbReference type="PROSITE-ProRule" id="PRU00703"/>
    </source>
</evidence>
<dbReference type="PANTHER" id="PTHR43099:SF5">
    <property type="entry name" value="HLYC_CORC FAMILY TRANSPORTER"/>
    <property type="match status" value="1"/>
</dbReference>
<evidence type="ECO:0000259" key="13">
    <source>
        <dbReference type="PROSITE" id="PS51846"/>
    </source>
</evidence>
<evidence type="ECO:0000256" key="11">
    <source>
        <dbReference type="SAM" id="Phobius"/>
    </source>
</evidence>
<dbReference type="AlphaFoldDB" id="A0A212QNR9"/>
<dbReference type="EMBL" id="FYEK01000012">
    <property type="protein sequence ID" value="SNB61069.1"/>
    <property type="molecule type" value="Genomic_DNA"/>
</dbReference>
<dbReference type="FunCoup" id="A0A212QNR9">
    <property type="interactions" value="538"/>
</dbReference>
<dbReference type="InterPro" id="IPR046342">
    <property type="entry name" value="CBS_dom_sf"/>
</dbReference>
<evidence type="ECO:0000256" key="2">
    <source>
        <dbReference type="ARBA" id="ARBA00006337"/>
    </source>
</evidence>
<dbReference type="CDD" id="cd04590">
    <property type="entry name" value="CBS_pair_CorC_HlyC_assoc"/>
    <property type="match status" value="1"/>
</dbReference>
<evidence type="ECO:0000256" key="3">
    <source>
        <dbReference type="ARBA" id="ARBA00022475"/>
    </source>
</evidence>
<evidence type="ECO:0000256" key="8">
    <source>
        <dbReference type="ARBA" id="ARBA00023136"/>
    </source>
</evidence>